<dbReference type="PIRSF" id="PIRSF017706">
    <property type="entry name" value="TFIP11"/>
    <property type="match status" value="1"/>
</dbReference>
<dbReference type="InterPro" id="IPR022783">
    <property type="entry name" value="GCFC_dom"/>
</dbReference>
<comment type="similarity">
    <text evidence="2 7">Belongs to the TFP11/STIP family.</text>
</comment>
<dbReference type="PROSITE" id="PS50174">
    <property type="entry name" value="G_PATCH"/>
    <property type="match status" value="1"/>
</dbReference>
<dbReference type="InterPro" id="IPR022159">
    <property type="entry name" value="STIP/TFIP11_N"/>
</dbReference>
<dbReference type="GO" id="GO:0071008">
    <property type="term" value="C:U2-type post-mRNA release spliceosomal complex"/>
    <property type="evidence" value="ECO:0007669"/>
    <property type="project" value="TreeGrafter"/>
</dbReference>
<proteinExistence type="inferred from homology"/>
<comment type="caution">
    <text evidence="10">The sequence shown here is derived from an EMBL/GenBank/DDBJ whole genome shotgun (WGS) entry which is preliminary data.</text>
</comment>
<sequence>MSSPELERFELTENDVEHIFDPGAKRFGQSKNQAIYGIWADHDSNDEGEDQRSGFGRGRHKQKDLSAPISFISGGFKQTEKDVSIAKVEESSRKNGDKKLSAHKASKHSRSAVKSEMRFLKGHHESRDFGEWEKHTRGIGLKLLENMGYKPGEGLGKAGQGIKTPVEAIKRKGRAAVGAYGSERSEKSLKDYPAEDLEGEEGKLFNKELHQWKKLPESKTQAPKYTYKTAQEVIESGGTKKKVGSSNTQTVKVIDMTGKEKRILSGYHAISKVHDKPDDEEEMSGQSSIGVKSGLQRYFEMPELVHNLNLLVDMTEEDIVVNEQRLRHCEDHLINLRYDQERLQAVCEEEEQHISKLSMLMDTVKSCEARLQAENSERLTLDECVGIFQHLRNEFYAEYKLYDLPAIAIALVFPLMKEFLNHWDVLHEPDYGVITMQEWRLLLEDENCSLAPIPSPADMDPYQRLLWDVWLPPVRATILKWNARDYQPLISMLNAWCPALPSWILDNILDQLVLPRLLQEIESWNPLTDTVPIHSWLHPWLPLMGERLDPLYAPIRHKLASALTNWHPSDVSAKIILEPWVGVFRTGHMDAFLVKNVLPKLAQVLEEMPINPLQQTLEPWHWIMTWKDIIPLAPLVATLEKSFFPKWLQVLVSWLSSMPNYNEITRWYLGWKSQLPDRLLQCPSIRDQLNKALDIMNQAVSGQFVPGMKENIAYFTHTERRQMDTQSHSTYLQQTPAISATQSRIGPEPSLKGSATSAHLNFKDLVEKKAEEENLLFMLLPGKTHEGHQVYRFGKLQVYIDRNVVFMQEANIRWIPVSLQNLIDRAR</sequence>
<name>A0A2T7P5G6_POMCA</name>
<dbReference type="InterPro" id="IPR045211">
    <property type="entry name" value="TFP11/STIP/Ntr1"/>
</dbReference>
<keyword evidence="4 7" id="KW-0747">Spliceosome</keyword>
<dbReference type="PANTHER" id="PTHR23329:SF1">
    <property type="entry name" value="TUFTELIN-INTERACTING PROTEIN 11"/>
    <property type="match status" value="1"/>
</dbReference>
<dbReference type="InterPro" id="IPR000467">
    <property type="entry name" value="G_patch_dom"/>
</dbReference>
<keyword evidence="3 7" id="KW-0507">mRNA processing</keyword>
<keyword evidence="5 7" id="KW-0508">mRNA splicing</keyword>
<organism evidence="10 11">
    <name type="scientific">Pomacea canaliculata</name>
    <name type="common">Golden apple snail</name>
    <dbReference type="NCBI Taxonomy" id="400727"/>
    <lineage>
        <taxon>Eukaryota</taxon>
        <taxon>Metazoa</taxon>
        <taxon>Spiralia</taxon>
        <taxon>Lophotrochozoa</taxon>
        <taxon>Mollusca</taxon>
        <taxon>Gastropoda</taxon>
        <taxon>Caenogastropoda</taxon>
        <taxon>Architaenioglossa</taxon>
        <taxon>Ampullarioidea</taxon>
        <taxon>Ampullariidae</taxon>
        <taxon>Pomacea</taxon>
    </lineage>
</organism>
<keyword evidence="11" id="KW-1185">Reference proteome</keyword>
<evidence type="ECO:0000256" key="2">
    <source>
        <dbReference type="ARBA" id="ARBA00010900"/>
    </source>
</evidence>
<feature type="region of interest" description="Disordered" evidence="8">
    <location>
        <begin position="38"/>
        <end position="73"/>
    </location>
</feature>
<dbReference type="STRING" id="400727.A0A2T7P5G6"/>
<dbReference type="InterPro" id="IPR024933">
    <property type="entry name" value="TFP11"/>
</dbReference>
<keyword evidence="6 7" id="KW-0539">Nucleus</keyword>
<feature type="compositionally biased region" description="Basic and acidic residues" evidence="8">
    <location>
        <begin position="87"/>
        <end position="100"/>
    </location>
</feature>
<reference evidence="10 11" key="1">
    <citation type="submission" date="2018-04" db="EMBL/GenBank/DDBJ databases">
        <title>The genome of golden apple snail Pomacea canaliculata provides insight into stress tolerance and invasive adaptation.</title>
        <authorList>
            <person name="Liu C."/>
            <person name="Liu B."/>
            <person name="Ren Y."/>
            <person name="Zhang Y."/>
            <person name="Wang H."/>
            <person name="Li S."/>
            <person name="Jiang F."/>
            <person name="Yin L."/>
            <person name="Zhang G."/>
            <person name="Qian W."/>
            <person name="Fan W."/>
        </authorList>
    </citation>
    <scope>NUCLEOTIDE SEQUENCE [LARGE SCALE GENOMIC DNA]</scope>
    <source>
        <strain evidence="10">SZHN2017</strain>
        <tissue evidence="10">Muscle</tissue>
    </source>
</reference>
<evidence type="ECO:0000256" key="1">
    <source>
        <dbReference type="ARBA" id="ARBA00004123"/>
    </source>
</evidence>
<feature type="region of interest" description="Disordered" evidence="8">
    <location>
        <begin position="87"/>
        <end position="115"/>
    </location>
</feature>
<dbReference type="OrthoDB" id="4822at2759"/>
<dbReference type="OMA" id="CEQDIIQ"/>
<evidence type="ECO:0000256" key="8">
    <source>
        <dbReference type="SAM" id="MobiDB-lite"/>
    </source>
</evidence>
<comment type="subcellular location">
    <subcellularLocation>
        <location evidence="1 7">Nucleus</location>
    </subcellularLocation>
</comment>
<dbReference type="Pfam" id="PF12457">
    <property type="entry name" value="TIP_N"/>
    <property type="match status" value="1"/>
</dbReference>
<gene>
    <name evidence="10" type="ORF">C0Q70_11258</name>
</gene>
<dbReference type="EMBL" id="PZQS01000006">
    <property type="protein sequence ID" value="PVD28664.1"/>
    <property type="molecule type" value="Genomic_DNA"/>
</dbReference>
<dbReference type="PANTHER" id="PTHR23329">
    <property type="entry name" value="TUFTELIN-INTERACTING PROTEIN 11-RELATED"/>
    <property type="match status" value="1"/>
</dbReference>
<feature type="compositionally biased region" description="Basic residues" evidence="8">
    <location>
        <begin position="101"/>
        <end position="111"/>
    </location>
</feature>
<dbReference type="GO" id="GO:0003676">
    <property type="term" value="F:nucleic acid binding"/>
    <property type="evidence" value="ECO:0007669"/>
    <property type="project" value="InterPro"/>
</dbReference>
<dbReference type="GO" id="GO:0000390">
    <property type="term" value="P:spliceosomal complex disassembly"/>
    <property type="evidence" value="ECO:0007669"/>
    <property type="project" value="InterPro"/>
</dbReference>
<dbReference type="Pfam" id="PF01585">
    <property type="entry name" value="G-patch"/>
    <property type="match status" value="1"/>
</dbReference>
<dbReference type="Pfam" id="PF07842">
    <property type="entry name" value="GCFC"/>
    <property type="match status" value="1"/>
</dbReference>
<evidence type="ECO:0000259" key="9">
    <source>
        <dbReference type="PROSITE" id="PS50174"/>
    </source>
</evidence>
<evidence type="ECO:0000313" key="11">
    <source>
        <dbReference type="Proteomes" id="UP000245119"/>
    </source>
</evidence>
<evidence type="ECO:0000256" key="3">
    <source>
        <dbReference type="ARBA" id="ARBA00022664"/>
    </source>
</evidence>
<feature type="domain" description="G-patch" evidence="9">
    <location>
        <begin position="136"/>
        <end position="182"/>
    </location>
</feature>
<evidence type="ECO:0000313" key="10">
    <source>
        <dbReference type="EMBL" id="PVD28664.1"/>
    </source>
</evidence>
<dbReference type="AlphaFoldDB" id="A0A2T7P5G6"/>
<evidence type="ECO:0000256" key="6">
    <source>
        <dbReference type="ARBA" id="ARBA00023242"/>
    </source>
</evidence>
<dbReference type="Proteomes" id="UP000245119">
    <property type="component" value="Linkage Group LG6"/>
</dbReference>
<evidence type="ECO:0000256" key="7">
    <source>
        <dbReference type="PIRNR" id="PIRNR017706"/>
    </source>
</evidence>
<evidence type="ECO:0000256" key="5">
    <source>
        <dbReference type="ARBA" id="ARBA00023187"/>
    </source>
</evidence>
<protein>
    <recommendedName>
        <fullName evidence="9">G-patch domain-containing protein</fullName>
    </recommendedName>
</protein>
<evidence type="ECO:0000256" key="4">
    <source>
        <dbReference type="ARBA" id="ARBA00022728"/>
    </source>
</evidence>
<accession>A0A2T7P5G6</accession>
<dbReference type="SMART" id="SM00443">
    <property type="entry name" value="G_patch"/>
    <property type="match status" value="1"/>
</dbReference>